<sequence length="65" mass="6970">MGGENRPTRSGSKSRTEHDRIGVGRIEPPCFAWSCQFLKIDPGAILAVRAVAGSSTTPDRGERSV</sequence>
<dbReference type="EMBL" id="REFZ01000005">
    <property type="protein sequence ID" value="RQH00815.1"/>
    <property type="molecule type" value="Genomic_DNA"/>
</dbReference>
<dbReference type="Proteomes" id="UP000281431">
    <property type="component" value="Unassembled WGS sequence"/>
</dbReference>
<comment type="caution">
    <text evidence="2">The sequence shown here is derived from an EMBL/GenBank/DDBJ whole genome shotgun (WGS) entry which is preliminary data.</text>
</comment>
<name>A0A3N6MI52_NATCH</name>
<evidence type="ECO:0000313" key="2">
    <source>
        <dbReference type="EMBL" id="RQH00815.1"/>
    </source>
</evidence>
<accession>A0A3N6MI52</accession>
<evidence type="ECO:0000256" key="1">
    <source>
        <dbReference type="SAM" id="MobiDB-lite"/>
    </source>
</evidence>
<feature type="region of interest" description="Disordered" evidence="1">
    <location>
        <begin position="1"/>
        <end position="21"/>
    </location>
</feature>
<protein>
    <submittedName>
        <fullName evidence="2">Uncharacterized protein</fullName>
    </submittedName>
</protein>
<reference evidence="2 3" key="1">
    <citation type="submission" date="2018-10" db="EMBL/GenBank/DDBJ databases">
        <title>Natrarchaeobius chitinivorans gen. nov., sp. nov., and Natrarchaeobius haloalkaliphilus sp. nov., alkaliphilic, chitin-utilizing haloarchaea from hypersaline alkaline lakes.</title>
        <authorList>
            <person name="Sorokin D.Y."/>
            <person name="Elcheninov A.G."/>
            <person name="Kostrikina N.A."/>
            <person name="Bale N.J."/>
            <person name="Sinninghe Damste J.S."/>
            <person name="Khijniak T.V."/>
            <person name="Kublanov I.V."/>
            <person name="Toshchakov S.V."/>
        </authorList>
    </citation>
    <scope>NUCLEOTIDE SEQUENCE [LARGE SCALE GENOMIC DNA]</scope>
    <source>
        <strain evidence="2 3">AArcht7</strain>
    </source>
</reference>
<gene>
    <name evidence="2" type="ORF">EA472_09265</name>
</gene>
<dbReference type="AlphaFoldDB" id="A0A3N6MI52"/>
<organism evidence="2 3">
    <name type="scientific">Natrarchaeobius chitinivorans</name>
    <dbReference type="NCBI Taxonomy" id="1679083"/>
    <lineage>
        <taxon>Archaea</taxon>
        <taxon>Methanobacteriati</taxon>
        <taxon>Methanobacteriota</taxon>
        <taxon>Stenosarchaea group</taxon>
        <taxon>Halobacteria</taxon>
        <taxon>Halobacteriales</taxon>
        <taxon>Natrialbaceae</taxon>
        <taxon>Natrarchaeobius</taxon>
    </lineage>
</organism>
<proteinExistence type="predicted"/>
<evidence type="ECO:0000313" key="3">
    <source>
        <dbReference type="Proteomes" id="UP000281431"/>
    </source>
</evidence>
<keyword evidence="3" id="KW-1185">Reference proteome</keyword>